<name>A0ABV7FW72_9ALTE</name>
<reference evidence="4" key="1">
    <citation type="journal article" date="2019" name="Int. J. Syst. Evol. Microbiol.">
        <title>The Global Catalogue of Microorganisms (GCM) 10K type strain sequencing project: providing services to taxonomists for standard genome sequencing and annotation.</title>
        <authorList>
            <consortium name="The Broad Institute Genomics Platform"/>
            <consortium name="The Broad Institute Genome Sequencing Center for Infectious Disease"/>
            <person name="Wu L."/>
            <person name="Ma J."/>
        </authorList>
    </citation>
    <scope>NUCLEOTIDE SEQUENCE [LARGE SCALE GENOMIC DNA]</scope>
    <source>
        <strain evidence="4">KCTC 52473</strain>
    </source>
</reference>
<comment type="similarity">
    <text evidence="1">Belongs to the UPF0065 (bug) family.</text>
</comment>
<dbReference type="PANTHER" id="PTHR42928">
    <property type="entry name" value="TRICARBOXYLATE-BINDING PROTEIN"/>
    <property type="match status" value="1"/>
</dbReference>
<evidence type="ECO:0000313" key="4">
    <source>
        <dbReference type="Proteomes" id="UP001595478"/>
    </source>
</evidence>
<dbReference type="RefSeq" id="WP_376920864.1">
    <property type="nucleotide sequence ID" value="NZ_JBHRSW010000029.1"/>
</dbReference>
<dbReference type="Pfam" id="PF03401">
    <property type="entry name" value="TctC"/>
    <property type="match status" value="1"/>
</dbReference>
<comment type="caution">
    <text evidence="3">The sequence shown here is derived from an EMBL/GenBank/DDBJ whole genome shotgun (WGS) entry which is preliminary data.</text>
</comment>
<keyword evidence="4" id="KW-1185">Reference proteome</keyword>
<accession>A0ABV7FW72</accession>
<dbReference type="PIRSF" id="PIRSF017082">
    <property type="entry name" value="YflP"/>
    <property type="match status" value="1"/>
</dbReference>
<dbReference type="InterPro" id="IPR005064">
    <property type="entry name" value="BUG"/>
</dbReference>
<protein>
    <submittedName>
        <fullName evidence="3">Bug family tripartite tricarboxylate transporter substrate binding protein</fullName>
    </submittedName>
</protein>
<dbReference type="EMBL" id="JBHRSW010000029">
    <property type="protein sequence ID" value="MFC3122742.1"/>
    <property type="molecule type" value="Genomic_DNA"/>
</dbReference>
<proteinExistence type="inferred from homology"/>
<dbReference type="Proteomes" id="UP001595478">
    <property type="component" value="Unassembled WGS sequence"/>
</dbReference>
<evidence type="ECO:0000313" key="3">
    <source>
        <dbReference type="EMBL" id="MFC3122742.1"/>
    </source>
</evidence>
<dbReference type="Gene3D" id="3.40.190.10">
    <property type="entry name" value="Periplasmic binding protein-like II"/>
    <property type="match status" value="1"/>
</dbReference>
<dbReference type="PANTHER" id="PTHR42928:SF5">
    <property type="entry name" value="BLR1237 PROTEIN"/>
    <property type="match status" value="1"/>
</dbReference>
<feature type="signal peptide" evidence="2">
    <location>
        <begin position="1"/>
        <end position="23"/>
    </location>
</feature>
<evidence type="ECO:0000256" key="1">
    <source>
        <dbReference type="ARBA" id="ARBA00006987"/>
    </source>
</evidence>
<evidence type="ECO:0000256" key="2">
    <source>
        <dbReference type="SAM" id="SignalP"/>
    </source>
</evidence>
<dbReference type="Gene3D" id="3.40.190.150">
    <property type="entry name" value="Bordetella uptake gene, domain 1"/>
    <property type="match status" value="1"/>
</dbReference>
<keyword evidence="2" id="KW-0732">Signal</keyword>
<gene>
    <name evidence="3" type="ORF">ACFOHL_14045</name>
</gene>
<organism evidence="3 4">
    <name type="scientific">Agaribacter flavus</name>
    <dbReference type="NCBI Taxonomy" id="1902781"/>
    <lineage>
        <taxon>Bacteria</taxon>
        <taxon>Pseudomonadati</taxon>
        <taxon>Pseudomonadota</taxon>
        <taxon>Gammaproteobacteria</taxon>
        <taxon>Alteromonadales</taxon>
        <taxon>Alteromonadaceae</taxon>
        <taxon>Agaribacter</taxon>
    </lineage>
</organism>
<sequence length="335" mass="36032">MKTFACFSLAVLLTFIVSINSYANRPYPVRPITNTVVWSAGGGTDSINRMLMAEMSKDLGVRINVVNKTGGVAGSIGMNATLRKRADGYNLVGISSSNVVASVNGGWKQKFDVWTPYIMGSSPDVVSVPIDSPYNSLQELIDASKTKSLKAAAGGTGGIHHIYLLELEKAAGVSFKFIPYPGSAPSQTAAITKEVDLVITSMAEQAALLRGKKLRPLAMLHPKDYELEDVGTIVSAFKTFPALSERLPLSQALGFAINSKAPQNVKDKLGEAFKKALASEKVQQWAKQNHYELSGLYGEAAEEEFARLESIFTWALDDLGANKISPASFGIPKPE</sequence>
<dbReference type="InterPro" id="IPR042100">
    <property type="entry name" value="Bug_dom1"/>
</dbReference>
<dbReference type="SUPFAM" id="SSF53850">
    <property type="entry name" value="Periplasmic binding protein-like II"/>
    <property type="match status" value="1"/>
</dbReference>
<feature type="chain" id="PRO_5045927555" evidence="2">
    <location>
        <begin position="24"/>
        <end position="335"/>
    </location>
</feature>
<dbReference type="CDD" id="cd07012">
    <property type="entry name" value="PBP2_Bug_TTT"/>
    <property type="match status" value="1"/>
</dbReference>